<evidence type="ECO:0000256" key="2">
    <source>
        <dbReference type="SAM" id="Phobius"/>
    </source>
</evidence>
<protein>
    <submittedName>
        <fullName evidence="4">Plasmodium yoelii subtelomeric region (PYST-C1)</fullName>
    </submittedName>
</protein>
<dbReference type="AlphaFoldDB" id="A0A5K4F6N3"/>
<proteinExistence type="predicted"/>
<keyword evidence="2" id="KW-1133">Transmembrane helix</keyword>
<feature type="region of interest" description="Disordered" evidence="1">
    <location>
        <begin position="36"/>
        <end position="69"/>
    </location>
</feature>
<evidence type="ECO:0000313" key="3">
    <source>
        <dbReference type="Proteomes" id="UP000008854"/>
    </source>
</evidence>
<feature type="transmembrane region" description="Helical" evidence="2">
    <location>
        <begin position="12"/>
        <end position="32"/>
    </location>
</feature>
<keyword evidence="3" id="KW-1185">Reference proteome</keyword>
<keyword evidence="2" id="KW-0472">Membrane</keyword>
<evidence type="ECO:0000256" key="1">
    <source>
        <dbReference type="SAM" id="MobiDB-lite"/>
    </source>
</evidence>
<dbReference type="Proteomes" id="UP000008854">
    <property type="component" value="Unassembled WGS sequence"/>
</dbReference>
<dbReference type="InParanoid" id="A0A5K4F6N3"/>
<sequence>MFSNKQVNKIIFAYSIYLCILLIISVECRNMNKHCDRKSRNRPNLEPDESPIMVDKPGSDEINNKGIPMANDEINDIPIRFFG</sequence>
<reference evidence="4" key="2">
    <citation type="submission" date="2019-11" db="UniProtKB">
        <authorList>
            <consortium name="WormBaseParasite"/>
        </authorList>
    </citation>
    <scope>IDENTIFICATION</scope>
    <source>
        <strain evidence="4">Puerto Rican</strain>
    </source>
</reference>
<accession>A0A5K4F6N3</accession>
<keyword evidence="2" id="KW-0812">Transmembrane</keyword>
<reference evidence="3" key="1">
    <citation type="journal article" date="2012" name="PLoS Negl. Trop. Dis.">
        <title>A systematically improved high quality genome and transcriptome of the human blood fluke Schistosoma mansoni.</title>
        <authorList>
            <person name="Protasio A.V."/>
            <person name="Tsai I.J."/>
            <person name="Babbage A."/>
            <person name="Nichol S."/>
            <person name="Hunt M."/>
            <person name="Aslett M.A."/>
            <person name="De Silva N."/>
            <person name="Velarde G.S."/>
            <person name="Anderson T.J."/>
            <person name="Clark R.C."/>
            <person name="Davidson C."/>
            <person name="Dillon G.P."/>
            <person name="Holroyd N.E."/>
            <person name="LoVerde P.T."/>
            <person name="Lloyd C."/>
            <person name="McQuillan J."/>
            <person name="Oliveira G."/>
            <person name="Otto T.D."/>
            <person name="Parker-Manuel S.J."/>
            <person name="Quail M.A."/>
            <person name="Wilson R.A."/>
            <person name="Zerlotini A."/>
            <person name="Dunne D.W."/>
            <person name="Berriman M."/>
        </authorList>
    </citation>
    <scope>NUCLEOTIDE SEQUENCE [LARGE SCALE GENOMIC DNA]</scope>
    <source>
        <strain evidence="3">Puerto Rican</strain>
    </source>
</reference>
<organism evidence="3 4">
    <name type="scientific">Schistosoma mansoni</name>
    <name type="common">Blood fluke</name>
    <dbReference type="NCBI Taxonomy" id="6183"/>
    <lineage>
        <taxon>Eukaryota</taxon>
        <taxon>Metazoa</taxon>
        <taxon>Spiralia</taxon>
        <taxon>Lophotrochozoa</taxon>
        <taxon>Platyhelminthes</taxon>
        <taxon>Trematoda</taxon>
        <taxon>Digenea</taxon>
        <taxon>Strigeidida</taxon>
        <taxon>Schistosomatoidea</taxon>
        <taxon>Schistosomatidae</taxon>
        <taxon>Schistosoma</taxon>
    </lineage>
</organism>
<dbReference type="WBParaSite" id="Smp_326490.1">
    <property type="protein sequence ID" value="Smp_326490.1"/>
    <property type="gene ID" value="Smp_326490"/>
</dbReference>
<evidence type="ECO:0000313" key="4">
    <source>
        <dbReference type="WBParaSite" id="Smp_326490.1"/>
    </source>
</evidence>
<name>A0A5K4F6N3_SCHMA</name>